<evidence type="ECO:0000313" key="3">
    <source>
        <dbReference type="Proteomes" id="UP000813463"/>
    </source>
</evidence>
<gene>
    <name evidence="4" type="primary">LOC130469672</name>
</gene>
<reference evidence="3" key="1">
    <citation type="journal article" date="2021" name="Nat. Commun.">
        <title>Genomic analyses provide insights into spinach domestication and the genetic basis of agronomic traits.</title>
        <authorList>
            <person name="Cai X."/>
            <person name="Sun X."/>
            <person name="Xu C."/>
            <person name="Sun H."/>
            <person name="Wang X."/>
            <person name="Ge C."/>
            <person name="Zhang Z."/>
            <person name="Wang Q."/>
            <person name="Fei Z."/>
            <person name="Jiao C."/>
            <person name="Wang Q."/>
        </authorList>
    </citation>
    <scope>NUCLEOTIDE SEQUENCE [LARGE SCALE GENOMIC DNA]</scope>
    <source>
        <strain evidence="3">cv. Varoflay</strain>
    </source>
</reference>
<dbReference type="RefSeq" id="XP_056695065.1">
    <property type="nucleotide sequence ID" value="XM_056839087.1"/>
</dbReference>
<dbReference type="Proteomes" id="UP000813463">
    <property type="component" value="Chromosome 3"/>
</dbReference>
<dbReference type="Pfam" id="PF03732">
    <property type="entry name" value="Retrotrans_gag"/>
    <property type="match status" value="1"/>
</dbReference>
<dbReference type="GeneID" id="130469672"/>
<dbReference type="InterPro" id="IPR043502">
    <property type="entry name" value="DNA/RNA_pol_sf"/>
</dbReference>
<dbReference type="InterPro" id="IPR005162">
    <property type="entry name" value="Retrotrans_gag_dom"/>
</dbReference>
<keyword evidence="3" id="KW-1185">Reference proteome</keyword>
<accession>A0ABM3RHH4</accession>
<reference evidence="4" key="2">
    <citation type="submission" date="2025-08" db="UniProtKB">
        <authorList>
            <consortium name="RefSeq"/>
        </authorList>
    </citation>
    <scope>IDENTIFICATION</scope>
    <source>
        <tissue evidence="4">Leaf</tissue>
    </source>
</reference>
<feature type="domain" description="Reverse transcriptase/retrotransposon-derived protein RNase H-like" evidence="2">
    <location>
        <begin position="471"/>
        <end position="539"/>
    </location>
</feature>
<proteinExistence type="predicted"/>
<dbReference type="InterPro" id="IPR043128">
    <property type="entry name" value="Rev_trsase/Diguanyl_cyclase"/>
</dbReference>
<evidence type="ECO:0008006" key="5">
    <source>
        <dbReference type="Google" id="ProtNLM"/>
    </source>
</evidence>
<dbReference type="SUPFAM" id="SSF56672">
    <property type="entry name" value="DNA/RNA polymerases"/>
    <property type="match status" value="1"/>
</dbReference>
<dbReference type="InterPro" id="IPR041577">
    <property type="entry name" value="RT_RNaseH_2"/>
</dbReference>
<dbReference type="Pfam" id="PF17919">
    <property type="entry name" value="RT_RNaseH_2"/>
    <property type="match status" value="1"/>
</dbReference>
<name>A0ABM3RHH4_SPIOL</name>
<protein>
    <recommendedName>
        <fullName evidence="5">Retrotransposon gag domain-containing protein</fullName>
    </recommendedName>
</protein>
<dbReference type="PANTHER" id="PTHR33240">
    <property type="entry name" value="OS08G0508500 PROTEIN"/>
    <property type="match status" value="1"/>
</dbReference>
<dbReference type="Gene3D" id="3.30.70.270">
    <property type="match status" value="1"/>
</dbReference>
<evidence type="ECO:0000259" key="1">
    <source>
        <dbReference type="Pfam" id="PF03732"/>
    </source>
</evidence>
<dbReference type="PANTHER" id="PTHR33240:SF8">
    <property type="entry name" value="OS03G0439900 PROTEIN"/>
    <property type="match status" value="1"/>
</dbReference>
<organism evidence="3 4">
    <name type="scientific">Spinacia oleracea</name>
    <name type="common">Spinach</name>
    <dbReference type="NCBI Taxonomy" id="3562"/>
    <lineage>
        <taxon>Eukaryota</taxon>
        <taxon>Viridiplantae</taxon>
        <taxon>Streptophyta</taxon>
        <taxon>Embryophyta</taxon>
        <taxon>Tracheophyta</taxon>
        <taxon>Spermatophyta</taxon>
        <taxon>Magnoliopsida</taxon>
        <taxon>eudicotyledons</taxon>
        <taxon>Gunneridae</taxon>
        <taxon>Pentapetalae</taxon>
        <taxon>Caryophyllales</taxon>
        <taxon>Chenopodiaceae</taxon>
        <taxon>Chenopodioideae</taxon>
        <taxon>Anserineae</taxon>
        <taxon>Spinacia</taxon>
    </lineage>
</organism>
<dbReference type="Gene3D" id="3.10.10.10">
    <property type="entry name" value="HIV Type 1 Reverse Transcriptase, subunit A, domain 1"/>
    <property type="match status" value="1"/>
</dbReference>
<evidence type="ECO:0000313" key="4">
    <source>
        <dbReference type="RefSeq" id="XP_056695065.1"/>
    </source>
</evidence>
<evidence type="ECO:0000259" key="2">
    <source>
        <dbReference type="Pfam" id="PF17919"/>
    </source>
</evidence>
<feature type="domain" description="Retrotransposon gag" evidence="1">
    <location>
        <begin position="2"/>
        <end position="80"/>
    </location>
</feature>
<sequence>MKWLTSLPNGCITSFAHLDNMFNQQFASSRCLEKQTSDLYRVIQRPDEPLKDYIARFIREKVTVPECDVPTAIEAFRQGLYGETDLWRDLIKYPCLMNHLSKMGKAVQWPPKSSKPESKKDSSKWCDFHADIGHTTNDCVALRREVAYLLKNGHLKDVMSDKAPKRHARENEIDRPARAVAAKYLTPISFDESDVGDISDKHHDGLVISIPVGNCMIKRVLVDNGSSTNVMMLDALKEMGLNPDTDVIKKSTVLIGFSGEAKTTSGEVTLPVYAQGINQQSSSEPVSYIEPKSEQLDEVILDPAKPDQVVFIGCDVPDDIRSELVAFLKANADCFAWSHEYMPGISPDVITHKLSVDPNHKPVKQKRRKFAPERNQIINDEVQQLLDTGKIREVKYPDWLAKVVVVRKKNGKCMKLNPTKCSFGVSSGKFLGYMVTQRGIEASPDQIRAIINLQSPRNQKDVQKKNEKFSWTDRHEAALQQLKRYLSNPPLLSKPKDNEELQVYLAVTESTISAVLVREEDGKQLPVSYISKSLLSAETSKGFEDAGLLGNSKKAREQV</sequence>